<dbReference type="InterPro" id="IPR036094">
    <property type="entry name" value="NadA_sf"/>
</dbReference>
<organism evidence="12">
    <name type="scientific">marine sediment metagenome</name>
    <dbReference type="NCBI Taxonomy" id="412755"/>
    <lineage>
        <taxon>unclassified sequences</taxon>
        <taxon>metagenomes</taxon>
        <taxon>ecological metagenomes</taxon>
    </lineage>
</organism>
<dbReference type="SUPFAM" id="SSF142754">
    <property type="entry name" value="NadA-like"/>
    <property type="match status" value="1"/>
</dbReference>
<gene>
    <name evidence="12" type="ORF">LCGC14_2045900</name>
</gene>
<comment type="subcellular location">
    <subcellularLocation>
        <location evidence="2">Cytoplasm</location>
    </subcellularLocation>
</comment>
<protein>
    <recommendedName>
        <fullName evidence="4">quinolinate synthase</fullName>
        <ecNumber evidence="4">2.5.1.72</ecNumber>
    </recommendedName>
</protein>
<dbReference type="NCBIfam" id="NF006878">
    <property type="entry name" value="PRK09375.1-2"/>
    <property type="match status" value="1"/>
</dbReference>
<comment type="caution">
    <text evidence="12">The sequence shown here is derived from an EMBL/GenBank/DDBJ whole genome shotgun (WGS) entry which is preliminary data.</text>
</comment>
<dbReference type="GO" id="GO:0051539">
    <property type="term" value="F:4 iron, 4 sulfur cluster binding"/>
    <property type="evidence" value="ECO:0007669"/>
    <property type="project" value="UniProtKB-KW"/>
</dbReference>
<dbReference type="GO" id="GO:0005829">
    <property type="term" value="C:cytosol"/>
    <property type="evidence" value="ECO:0007669"/>
    <property type="project" value="TreeGrafter"/>
</dbReference>
<dbReference type="GO" id="GO:0008987">
    <property type="term" value="F:quinolinate synthetase A activity"/>
    <property type="evidence" value="ECO:0007669"/>
    <property type="project" value="InterPro"/>
</dbReference>
<keyword evidence="5" id="KW-0004">4Fe-4S</keyword>
<evidence type="ECO:0000256" key="5">
    <source>
        <dbReference type="ARBA" id="ARBA00022485"/>
    </source>
</evidence>
<dbReference type="FunFam" id="3.40.50.10800:FF:000003">
    <property type="entry name" value="Quinolinate synthase A"/>
    <property type="match status" value="1"/>
</dbReference>
<evidence type="ECO:0000256" key="8">
    <source>
        <dbReference type="ARBA" id="ARBA00022679"/>
    </source>
</evidence>
<sequence length="315" mass="34995">MDYASLIVAGSYKLYDPIVERVFELKKKHNAIILAHNYQRGEIQDIADFVGDSLGLSQQAAKTDADLIVFCGVHFMAETAAILCPDKTVIMPDEHAGCPMAAMITARELREKKKHYPNAKVVCYVNSTAAVKAESDVCCTSSNAIKIVSSIPEDEDILFIPDKSLGAYVSSCLSRKMIFWDGYCPSHHRILAEQLVKLKSEHPKAKVVVHPECTPDVISLADHVASTTGIIKYASSNHTKEFIIGTEIGILHRLRKENPDKTFIPVTPLSDCPNMKLNTLEKVLWSLEDLQYVVTVPKEIAVKARQTIQRMLDLS</sequence>
<dbReference type="Pfam" id="PF02445">
    <property type="entry name" value="NadA"/>
    <property type="match status" value="1"/>
</dbReference>
<keyword evidence="7" id="KW-0662">Pyridine nucleotide biosynthesis</keyword>
<comment type="pathway">
    <text evidence="3">Cofactor biosynthesis; NAD(+) biosynthesis; quinolinate from iminoaspartate: step 1/1.</text>
</comment>
<dbReference type="GO" id="GO:0046872">
    <property type="term" value="F:metal ion binding"/>
    <property type="evidence" value="ECO:0007669"/>
    <property type="project" value="UniProtKB-KW"/>
</dbReference>
<dbReference type="Gene3D" id="3.40.50.10800">
    <property type="entry name" value="NadA-like"/>
    <property type="match status" value="3"/>
</dbReference>
<dbReference type="PANTHER" id="PTHR30573">
    <property type="entry name" value="QUINOLINATE SYNTHETASE A"/>
    <property type="match status" value="1"/>
</dbReference>
<keyword evidence="6" id="KW-0963">Cytoplasm</keyword>
<dbReference type="UniPathway" id="UPA00253">
    <property type="reaction ID" value="UER00327"/>
</dbReference>
<evidence type="ECO:0000256" key="7">
    <source>
        <dbReference type="ARBA" id="ARBA00022642"/>
    </source>
</evidence>
<dbReference type="AlphaFoldDB" id="A0A0F9FD36"/>
<evidence type="ECO:0000256" key="6">
    <source>
        <dbReference type="ARBA" id="ARBA00022490"/>
    </source>
</evidence>
<accession>A0A0F9FD36</accession>
<keyword evidence="9" id="KW-0479">Metal-binding</keyword>
<dbReference type="HAMAP" id="MF_00568">
    <property type="entry name" value="NadA_type2"/>
    <property type="match status" value="1"/>
</dbReference>
<comment type="cofactor">
    <cofactor evidence="1">
        <name>[4Fe-4S] cluster</name>
        <dbReference type="ChEBI" id="CHEBI:49883"/>
    </cofactor>
</comment>
<keyword evidence="11" id="KW-0411">Iron-sulfur</keyword>
<evidence type="ECO:0000256" key="4">
    <source>
        <dbReference type="ARBA" id="ARBA00012669"/>
    </source>
</evidence>
<evidence type="ECO:0000256" key="2">
    <source>
        <dbReference type="ARBA" id="ARBA00004496"/>
    </source>
</evidence>
<reference evidence="12" key="1">
    <citation type="journal article" date="2015" name="Nature">
        <title>Complex archaea that bridge the gap between prokaryotes and eukaryotes.</title>
        <authorList>
            <person name="Spang A."/>
            <person name="Saw J.H."/>
            <person name="Jorgensen S.L."/>
            <person name="Zaremba-Niedzwiedzka K."/>
            <person name="Martijn J."/>
            <person name="Lind A.E."/>
            <person name="van Eijk R."/>
            <person name="Schleper C."/>
            <person name="Guy L."/>
            <person name="Ettema T.J."/>
        </authorList>
    </citation>
    <scope>NUCLEOTIDE SEQUENCE</scope>
</reference>
<evidence type="ECO:0000256" key="11">
    <source>
        <dbReference type="ARBA" id="ARBA00023014"/>
    </source>
</evidence>
<dbReference type="InterPro" id="IPR003473">
    <property type="entry name" value="NadA"/>
</dbReference>
<keyword evidence="10" id="KW-0408">Iron</keyword>
<evidence type="ECO:0000256" key="9">
    <source>
        <dbReference type="ARBA" id="ARBA00022723"/>
    </source>
</evidence>
<keyword evidence="8" id="KW-0808">Transferase</keyword>
<dbReference type="InterPro" id="IPR023066">
    <property type="entry name" value="Quinolinate_synth_type2"/>
</dbReference>
<evidence type="ECO:0000256" key="1">
    <source>
        <dbReference type="ARBA" id="ARBA00001966"/>
    </source>
</evidence>
<proteinExistence type="inferred from homology"/>
<dbReference type="EMBL" id="LAZR01024079">
    <property type="protein sequence ID" value="KKL76336.1"/>
    <property type="molecule type" value="Genomic_DNA"/>
</dbReference>
<dbReference type="NCBIfam" id="NF006879">
    <property type="entry name" value="PRK09375.1-4"/>
    <property type="match status" value="1"/>
</dbReference>
<name>A0A0F9FD36_9ZZZZ</name>
<dbReference type="PANTHER" id="PTHR30573:SF0">
    <property type="entry name" value="QUINOLINATE SYNTHASE, CHLOROPLASTIC"/>
    <property type="match status" value="1"/>
</dbReference>
<dbReference type="FunFam" id="3.40.50.10800:FF:000001">
    <property type="entry name" value="Quinolinate synthase A"/>
    <property type="match status" value="1"/>
</dbReference>
<evidence type="ECO:0000256" key="10">
    <source>
        <dbReference type="ARBA" id="ARBA00023004"/>
    </source>
</evidence>
<evidence type="ECO:0000313" key="12">
    <source>
        <dbReference type="EMBL" id="KKL76336.1"/>
    </source>
</evidence>
<dbReference type="GO" id="GO:0034628">
    <property type="term" value="P:'de novo' NAD+ biosynthetic process from L-aspartate"/>
    <property type="evidence" value="ECO:0007669"/>
    <property type="project" value="TreeGrafter"/>
</dbReference>
<dbReference type="NCBIfam" id="TIGR00550">
    <property type="entry name" value="nadA"/>
    <property type="match status" value="1"/>
</dbReference>
<evidence type="ECO:0000256" key="3">
    <source>
        <dbReference type="ARBA" id="ARBA00005065"/>
    </source>
</evidence>
<dbReference type="EC" id="2.5.1.72" evidence="4"/>